<reference evidence="1 2" key="1">
    <citation type="submission" date="2021-07" db="EMBL/GenBank/DDBJ databases">
        <authorList>
            <person name="Palmer J.M."/>
        </authorList>
    </citation>
    <scope>NUCLEOTIDE SEQUENCE [LARGE SCALE GENOMIC DNA]</scope>
    <source>
        <strain evidence="1 2">AT_MEX2019</strain>
        <tissue evidence="1">Muscle</tissue>
    </source>
</reference>
<evidence type="ECO:0000313" key="2">
    <source>
        <dbReference type="Proteomes" id="UP001345963"/>
    </source>
</evidence>
<organism evidence="1 2">
    <name type="scientific">Ataeniobius toweri</name>
    <dbReference type="NCBI Taxonomy" id="208326"/>
    <lineage>
        <taxon>Eukaryota</taxon>
        <taxon>Metazoa</taxon>
        <taxon>Chordata</taxon>
        <taxon>Craniata</taxon>
        <taxon>Vertebrata</taxon>
        <taxon>Euteleostomi</taxon>
        <taxon>Actinopterygii</taxon>
        <taxon>Neopterygii</taxon>
        <taxon>Teleostei</taxon>
        <taxon>Neoteleostei</taxon>
        <taxon>Acanthomorphata</taxon>
        <taxon>Ovalentaria</taxon>
        <taxon>Atherinomorphae</taxon>
        <taxon>Cyprinodontiformes</taxon>
        <taxon>Goodeidae</taxon>
        <taxon>Ataeniobius</taxon>
    </lineage>
</organism>
<evidence type="ECO:0000313" key="1">
    <source>
        <dbReference type="EMBL" id="MED6237504.1"/>
    </source>
</evidence>
<comment type="caution">
    <text evidence="1">The sequence shown here is derived from an EMBL/GenBank/DDBJ whole genome shotgun (WGS) entry which is preliminary data.</text>
</comment>
<proteinExistence type="predicted"/>
<dbReference type="Proteomes" id="UP001345963">
    <property type="component" value="Unassembled WGS sequence"/>
</dbReference>
<protein>
    <recommendedName>
        <fullName evidence="3">Secreted protein</fullName>
    </recommendedName>
</protein>
<evidence type="ECO:0008006" key="3">
    <source>
        <dbReference type="Google" id="ProtNLM"/>
    </source>
</evidence>
<accession>A0ABU7AJ65</accession>
<gene>
    <name evidence="1" type="ORF">ATANTOWER_026342</name>
</gene>
<keyword evidence="2" id="KW-1185">Reference proteome</keyword>
<sequence>MGPGLVFSCSTLSALRADALCFQFEHRQVIFTMSRFLKCIEWLVCPIKLPDHCDIFMLCHRAIAKQSHLKCHPYYILSSSELVWQRFSAKTVEMLSDESTRNHL</sequence>
<dbReference type="EMBL" id="JAHUTI010016064">
    <property type="protein sequence ID" value="MED6237504.1"/>
    <property type="molecule type" value="Genomic_DNA"/>
</dbReference>
<name>A0ABU7AJ65_9TELE</name>